<dbReference type="GO" id="GO:0005737">
    <property type="term" value="C:cytoplasm"/>
    <property type="evidence" value="ECO:0007669"/>
    <property type="project" value="InterPro"/>
</dbReference>
<evidence type="ECO:0000256" key="3">
    <source>
        <dbReference type="ARBA" id="ARBA00007103"/>
    </source>
</evidence>
<name>A0A160T058_9CHLR</name>
<accession>A0A160T058</accession>
<dbReference type="InterPro" id="IPR005857">
    <property type="entry name" value="Cysta_beta_synth"/>
</dbReference>
<feature type="domain" description="CBS" evidence="12">
    <location>
        <begin position="357"/>
        <end position="419"/>
    </location>
</feature>
<dbReference type="PANTHER" id="PTHR10314">
    <property type="entry name" value="CYSTATHIONINE BETA-SYNTHASE"/>
    <property type="match status" value="1"/>
</dbReference>
<evidence type="ECO:0000256" key="10">
    <source>
        <dbReference type="NCBIfam" id="TIGR01137"/>
    </source>
</evidence>
<dbReference type="InterPro" id="IPR046342">
    <property type="entry name" value="CBS_dom_sf"/>
</dbReference>
<dbReference type="FunFam" id="3.40.50.1100:FF:000118">
    <property type="entry name" value="Related to CYS4-cystathionine beta-synthase"/>
    <property type="match status" value="1"/>
</dbReference>
<gene>
    <name evidence="13" type="primary">cbs</name>
    <name evidence="13" type="ORF">CFX0092_A0187</name>
</gene>
<dbReference type="InterPro" id="IPR050214">
    <property type="entry name" value="Cys_Synth/Cystath_Beta-Synth"/>
</dbReference>
<comment type="cofactor">
    <cofactor evidence="1">
        <name>pyridoxal 5'-phosphate</name>
        <dbReference type="ChEBI" id="CHEBI:597326"/>
    </cofactor>
</comment>
<keyword evidence="7 13" id="KW-0456">Lyase</keyword>
<dbReference type="SMART" id="SM00116">
    <property type="entry name" value="CBS"/>
    <property type="match status" value="2"/>
</dbReference>
<evidence type="ECO:0000313" key="14">
    <source>
        <dbReference type="Proteomes" id="UP000215027"/>
    </source>
</evidence>
<evidence type="ECO:0000259" key="12">
    <source>
        <dbReference type="PROSITE" id="PS51371"/>
    </source>
</evidence>
<evidence type="ECO:0000313" key="13">
    <source>
        <dbReference type="EMBL" id="CUS02068.2"/>
    </source>
</evidence>
<dbReference type="PROSITE" id="PS51371">
    <property type="entry name" value="CBS"/>
    <property type="match status" value="1"/>
</dbReference>
<evidence type="ECO:0000256" key="7">
    <source>
        <dbReference type="ARBA" id="ARBA00023239"/>
    </source>
</evidence>
<evidence type="ECO:0000256" key="11">
    <source>
        <dbReference type="PROSITE-ProRule" id="PRU00703"/>
    </source>
</evidence>
<evidence type="ECO:0000256" key="1">
    <source>
        <dbReference type="ARBA" id="ARBA00001933"/>
    </source>
</evidence>
<dbReference type="NCBIfam" id="TIGR01137">
    <property type="entry name" value="cysta_beta"/>
    <property type="match status" value="1"/>
</dbReference>
<evidence type="ECO:0000256" key="8">
    <source>
        <dbReference type="ARBA" id="ARBA00026192"/>
    </source>
</evidence>
<evidence type="ECO:0000256" key="4">
    <source>
        <dbReference type="ARBA" id="ARBA00012041"/>
    </source>
</evidence>
<keyword evidence="14" id="KW-1185">Reference proteome</keyword>
<dbReference type="EC" id="4.2.1.22" evidence="4 10"/>
<dbReference type="RefSeq" id="WP_197699831.1">
    <property type="nucleotide sequence ID" value="NZ_LN890655.1"/>
</dbReference>
<comment type="pathway">
    <text evidence="2">Amino-acid biosynthesis; L-cysteine biosynthesis; L-cysteine from L-homocysteine and L-serine: step 1/2.</text>
</comment>
<evidence type="ECO:0000256" key="6">
    <source>
        <dbReference type="ARBA" id="ARBA00023122"/>
    </source>
</evidence>
<dbReference type="Pfam" id="PF00571">
    <property type="entry name" value="CBS"/>
    <property type="match status" value="2"/>
</dbReference>
<sequence length="478" mass="51872">MMILGSDAPERAADNEMDFHNDILTTIGNTPLVRLNAVTSGLEPTVLAKVEFFNPGGSVKDRIGWPIIADAERDGRLTPGGTIVEATSGNTGVGLAIAAAIKGYRCIFVMPDKMSQEKILLLRAFGARVVVTPTAVEPEDPRSYYSVARRLVEETPNAILANQYYNPINPQAHYETTGPEIWAQTAGRVTHFVVGMGTGGTISGAGRFLKEKNPDIQVVGVDPIGSILYELHRSGTYTEAEGYKVEGIGEDFLPGATDLSVVDEIVQVNDRESLLMTRRLVREEGLFCGGSCGSAVVGALKYVQQHRLGPEAVVVVLLPDSGSRYLSKVFDDGWMRENGFLDQIWSDIRAGDIQSQKTSGHIYTAHKTDLLRDVVTRMKDGNISQLPVVDGDGRLVGLVGEIDLLNHMLLADHVHQADETIESIIDVDAPVVGPNARLETLMTLISDRPAVVIVDADDRVTGILTKIDILDYLSSQIR</sequence>
<dbReference type="UniPathway" id="UPA00136">
    <property type="reaction ID" value="UER00201"/>
</dbReference>
<dbReference type="KEGG" id="pbf:CFX0092_A0187"/>
<comment type="catalytic activity">
    <reaction evidence="9">
        <text>L-homocysteine + L-serine = L,L-cystathionine + H2O</text>
        <dbReference type="Rhea" id="RHEA:10112"/>
        <dbReference type="ChEBI" id="CHEBI:15377"/>
        <dbReference type="ChEBI" id="CHEBI:33384"/>
        <dbReference type="ChEBI" id="CHEBI:58161"/>
        <dbReference type="ChEBI" id="CHEBI:58199"/>
        <dbReference type="EC" id="4.2.1.22"/>
    </reaction>
</comment>
<dbReference type="GO" id="GO:0019343">
    <property type="term" value="P:cysteine biosynthetic process via cystathionine"/>
    <property type="evidence" value="ECO:0007669"/>
    <property type="project" value="InterPro"/>
</dbReference>
<keyword evidence="6 11" id="KW-0129">CBS domain</keyword>
<reference evidence="13" key="1">
    <citation type="submission" date="2016-01" db="EMBL/GenBank/DDBJ databases">
        <authorList>
            <person name="Mcilroy J.S."/>
            <person name="Karst M S."/>
            <person name="Albertsen M."/>
        </authorList>
    </citation>
    <scope>NUCLEOTIDE SEQUENCE</scope>
    <source>
        <strain evidence="13">Cfx-K</strain>
    </source>
</reference>
<dbReference type="FunFam" id="3.40.50.1100:FF:000003">
    <property type="entry name" value="Cystathionine beta-synthase"/>
    <property type="match status" value="1"/>
</dbReference>
<dbReference type="PROSITE" id="PS00901">
    <property type="entry name" value="CYS_SYNTHASE"/>
    <property type="match status" value="1"/>
</dbReference>
<protein>
    <recommendedName>
        <fullName evidence="8 10">Cystathionine beta-synthase</fullName>
        <ecNumber evidence="4 10">4.2.1.22</ecNumber>
    </recommendedName>
</protein>
<evidence type="ECO:0000256" key="9">
    <source>
        <dbReference type="ARBA" id="ARBA00047490"/>
    </source>
</evidence>
<dbReference type="AlphaFoldDB" id="A0A160T058"/>
<dbReference type="InterPro" id="IPR036052">
    <property type="entry name" value="TrpB-like_PALP_sf"/>
</dbReference>
<dbReference type="GO" id="GO:0004122">
    <property type="term" value="F:cystathionine beta-synthase activity"/>
    <property type="evidence" value="ECO:0007669"/>
    <property type="project" value="UniProtKB-UniRule"/>
</dbReference>
<dbReference type="GO" id="GO:0006535">
    <property type="term" value="P:cysteine biosynthetic process from serine"/>
    <property type="evidence" value="ECO:0007669"/>
    <property type="project" value="InterPro"/>
</dbReference>
<dbReference type="Gene3D" id="3.10.580.10">
    <property type="entry name" value="CBS-domain"/>
    <property type="match status" value="1"/>
</dbReference>
<evidence type="ECO:0000256" key="5">
    <source>
        <dbReference type="ARBA" id="ARBA00022898"/>
    </source>
</evidence>
<keyword evidence="5" id="KW-0663">Pyridoxal phosphate</keyword>
<dbReference type="InterPro" id="IPR001216">
    <property type="entry name" value="P-phosphate_BS"/>
</dbReference>
<dbReference type="Pfam" id="PF00291">
    <property type="entry name" value="PALP"/>
    <property type="match status" value="1"/>
</dbReference>
<dbReference type="Gene3D" id="3.40.50.1100">
    <property type="match status" value="2"/>
</dbReference>
<proteinExistence type="inferred from homology"/>
<dbReference type="GO" id="GO:0016765">
    <property type="term" value="F:transferase activity, transferring alkyl or aryl (other than methyl) groups"/>
    <property type="evidence" value="ECO:0007669"/>
    <property type="project" value="UniProtKB-ARBA"/>
</dbReference>
<dbReference type="InterPro" id="IPR001926">
    <property type="entry name" value="TrpB-like_PALP"/>
</dbReference>
<dbReference type="InterPro" id="IPR000644">
    <property type="entry name" value="CBS_dom"/>
</dbReference>
<dbReference type="CDD" id="cd01561">
    <property type="entry name" value="CBS_like"/>
    <property type="match status" value="1"/>
</dbReference>
<dbReference type="SUPFAM" id="SSF54631">
    <property type="entry name" value="CBS-domain pair"/>
    <property type="match status" value="1"/>
</dbReference>
<comment type="similarity">
    <text evidence="3">Belongs to the cysteine synthase/cystathionine beta-synthase family.</text>
</comment>
<organism evidence="13 14">
    <name type="scientific">Candidatus Promineifilum breve</name>
    <dbReference type="NCBI Taxonomy" id="1806508"/>
    <lineage>
        <taxon>Bacteria</taxon>
        <taxon>Bacillati</taxon>
        <taxon>Chloroflexota</taxon>
        <taxon>Ardenticatenia</taxon>
        <taxon>Candidatus Promineifilales</taxon>
        <taxon>Candidatus Promineifilaceae</taxon>
        <taxon>Candidatus Promineifilum</taxon>
    </lineage>
</organism>
<dbReference type="SUPFAM" id="SSF53686">
    <property type="entry name" value="Tryptophan synthase beta subunit-like PLP-dependent enzymes"/>
    <property type="match status" value="1"/>
</dbReference>
<dbReference type="EMBL" id="LN890655">
    <property type="protein sequence ID" value="CUS02068.2"/>
    <property type="molecule type" value="Genomic_DNA"/>
</dbReference>
<dbReference type="Proteomes" id="UP000215027">
    <property type="component" value="Chromosome I"/>
</dbReference>
<evidence type="ECO:0000256" key="2">
    <source>
        <dbReference type="ARBA" id="ARBA00005003"/>
    </source>
</evidence>